<feature type="domain" description="Laminin EGF-like" evidence="14">
    <location>
        <begin position="352"/>
        <end position="414"/>
    </location>
</feature>
<evidence type="ECO:0000256" key="2">
    <source>
        <dbReference type="ARBA" id="ARBA00022525"/>
    </source>
</evidence>
<feature type="disulfide bond" evidence="12">
    <location>
        <begin position="910"/>
        <end position="919"/>
    </location>
</feature>
<evidence type="ECO:0000256" key="11">
    <source>
        <dbReference type="ARBA" id="ARBA00023292"/>
    </source>
</evidence>
<dbReference type="EMBL" id="HAAD01004457">
    <property type="protein sequence ID" value="CDG70689.1"/>
    <property type="molecule type" value="mRNA"/>
</dbReference>
<evidence type="ECO:0000256" key="13">
    <source>
        <dbReference type="SAM" id="Coils"/>
    </source>
</evidence>
<accession>T2MF14</accession>
<dbReference type="InterPro" id="IPR008211">
    <property type="entry name" value="Laminin_N"/>
</dbReference>
<dbReference type="PRINTS" id="PR00011">
    <property type="entry name" value="EGFLAMININ"/>
</dbReference>
<dbReference type="Gene3D" id="2.60.120.260">
    <property type="entry name" value="Galactose-binding domain-like"/>
    <property type="match status" value="1"/>
</dbReference>
<feature type="coiled-coil region" evidence="13">
    <location>
        <begin position="1757"/>
        <end position="1784"/>
    </location>
</feature>
<evidence type="ECO:0000259" key="14">
    <source>
        <dbReference type="PROSITE" id="PS50027"/>
    </source>
</evidence>
<protein>
    <submittedName>
        <fullName evidence="17">Laminin subunit beta-2</fullName>
    </submittedName>
</protein>
<dbReference type="PROSITE" id="PS01248">
    <property type="entry name" value="EGF_LAM_1"/>
    <property type="match status" value="4"/>
</dbReference>
<dbReference type="Pfam" id="PF24973">
    <property type="entry name" value="EGF_LMN_ATRN"/>
    <property type="match status" value="1"/>
</dbReference>
<dbReference type="FunFam" id="2.10.25.10:FF:000388">
    <property type="entry name" value="Laminin subunit alpha"/>
    <property type="match status" value="1"/>
</dbReference>
<dbReference type="PANTHER" id="PTHR10574:SF375">
    <property type="entry name" value="LAMININ SUBUNIT BETA-1"/>
    <property type="match status" value="1"/>
</dbReference>
<feature type="disulfide bond" evidence="12">
    <location>
        <begin position="1105"/>
        <end position="1122"/>
    </location>
</feature>
<evidence type="ECO:0000256" key="12">
    <source>
        <dbReference type="PROSITE-ProRule" id="PRU00460"/>
    </source>
</evidence>
<keyword evidence="3" id="KW-0272">Extracellular matrix</keyword>
<keyword evidence="11 12" id="KW-0424">Laminin EGF-like domain</keyword>
<feature type="domain" description="Laminin EGF-like" evidence="14">
    <location>
        <begin position="845"/>
        <end position="890"/>
    </location>
</feature>
<feature type="non-terminal residue" evidence="17">
    <location>
        <position position="1"/>
    </location>
</feature>
<feature type="disulfide bond" evidence="12">
    <location>
        <begin position="818"/>
        <end position="827"/>
    </location>
</feature>
<dbReference type="Pfam" id="PF21199">
    <property type="entry name" value="LAMININ_IV_B"/>
    <property type="match status" value="1"/>
</dbReference>
<dbReference type="FunFam" id="2.10.25.10:FF:000209">
    <property type="entry name" value="Laminin subunit alpha 5"/>
    <property type="match status" value="1"/>
</dbReference>
<dbReference type="FunFam" id="2.10.25.10:FF:000130">
    <property type="entry name" value="Laminin subunit beta 1"/>
    <property type="match status" value="1"/>
</dbReference>
<dbReference type="Pfam" id="PF00055">
    <property type="entry name" value="Laminin_N"/>
    <property type="match status" value="1"/>
</dbReference>
<dbReference type="CDD" id="cd00055">
    <property type="entry name" value="EGF_Lam"/>
    <property type="match status" value="13"/>
</dbReference>
<dbReference type="FunFam" id="2.60.120.260:FF:000010">
    <property type="entry name" value="Laminin subunit beta 1"/>
    <property type="match status" value="1"/>
</dbReference>
<feature type="disulfide bond" evidence="12">
    <location>
        <begin position="1136"/>
        <end position="1150"/>
    </location>
</feature>
<feature type="domain" description="Laminin EGF-like" evidence="14">
    <location>
        <begin position="1153"/>
        <end position="1199"/>
    </location>
</feature>
<feature type="domain" description="Laminin N-terminal" evidence="16">
    <location>
        <begin position="46"/>
        <end position="288"/>
    </location>
</feature>
<dbReference type="Gene3D" id="2.10.25.10">
    <property type="entry name" value="Laminin"/>
    <property type="match status" value="11"/>
</dbReference>
<dbReference type="FunFam" id="2.170.300.10:FF:000001">
    <property type="entry name" value="Laminin subunit beta-1"/>
    <property type="match status" value="1"/>
</dbReference>
<dbReference type="SMART" id="SM00181">
    <property type="entry name" value="EGF"/>
    <property type="match status" value="8"/>
</dbReference>
<evidence type="ECO:0000313" key="17">
    <source>
        <dbReference type="EMBL" id="CDG70689.1"/>
    </source>
</evidence>
<name>T2MF14_HYDVU</name>
<feature type="domain" description="Laminin EGF-like" evidence="14">
    <location>
        <begin position="415"/>
        <end position="481"/>
    </location>
</feature>
<dbReference type="FunFam" id="2.10.25.10:FF:000224">
    <property type="entry name" value="Usherin"/>
    <property type="match status" value="1"/>
</dbReference>
<feature type="domain" description="Laminin IV type B" evidence="15">
    <location>
        <begin position="572"/>
        <end position="785"/>
    </location>
</feature>
<dbReference type="FunFam" id="2.10.25.10:FF:000188">
    <property type="entry name" value="Laminin subunit gamma 2"/>
    <property type="match status" value="1"/>
</dbReference>
<dbReference type="InterPro" id="IPR050440">
    <property type="entry name" value="Laminin/Netrin_ECM"/>
</dbReference>
<feature type="disulfide bond" evidence="12">
    <location>
        <begin position="516"/>
        <end position="530"/>
    </location>
</feature>
<feature type="domain" description="Laminin EGF-like" evidence="14">
    <location>
        <begin position="791"/>
        <end position="844"/>
    </location>
</feature>
<keyword evidence="10" id="KW-0325">Glycoprotein</keyword>
<keyword evidence="7" id="KW-0130">Cell adhesion</keyword>
<evidence type="ECO:0000256" key="8">
    <source>
        <dbReference type="ARBA" id="ARBA00023054"/>
    </source>
</evidence>
<comment type="caution">
    <text evidence="12">Lacks conserved residue(s) required for the propagation of feature annotation.</text>
</comment>
<feature type="disulfide bond" evidence="12">
    <location>
        <begin position="1124"/>
        <end position="1133"/>
    </location>
</feature>
<evidence type="ECO:0000256" key="10">
    <source>
        <dbReference type="ARBA" id="ARBA00023180"/>
    </source>
</evidence>
<evidence type="ECO:0000256" key="9">
    <source>
        <dbReference type="ARBA" id="ARBA00023157"/>
    </source>
</evidence>
<dbReference type="InterPro" id="IPR056863">
    <property type="entry name" value="LMN_ATRN_NET-like_EGF"/>
</dbReference>
<feature type="disulfide bond" evidence="12">
    <location>
        <begin position="1155"/>
        <end position="1172"/>
    </location>
</feature>
<feature type="disulfide bond" evidence="12">
    <location>
        <begin position="847"/>
        <end position="864"/>
    </location>
</feature>
<keyword evidence="4" id="KW-0732">Signal</keyword>
<evidence type="ECO:0000256" key="6">
    <source>
        <dbReference type="ARBA" id="ARBA00022869"/>
    </source>
</evidence>
<evidence type="ECO:0000256" key="5">
    <source>
        <dbReference type="ARBA" id="ARBA00022737"/>
    </source>
</evidence>
<feature type="coiled-coil region" evidence="13">
    <location>
        <begin position="1673"/>
        <end position="1728"/>
    </location>
</feature>
<dbReference type="PROSITE" id="PS51116">
    <property type="entry name" value="LAMININ_IVB"/>
    <property type="match status" value="1"/>
</dbReference>
<dbReference type="SUPFAM" id="SSF57196">
    <property type="entry name" value="EGF/Laminin"/>
    <property type="match status" value="13"/>
</dbReference>
<evidence type="ECO:0000259" key="16">
    <source>
        <dbReference type="PROSITE" id="PS51117"/>
    </source>
</evidence>
<evidence type="ECO:0000256" key="1">
    <source>
        <dbReference type="ARBA" id="ARBA00004302"/>
    </source>
</evidence>
<evidence type="ECO:0000256" key="7">
    <source>
        <dbReference type="ARBA" id="ARBA00022889"/>
    </source>
</evidence>
<evidence type="ECO:0000259" key="15">
    <source>
        <dbReference type="PROSITE" id="PS51116"/>
    </source>
</evidence>
<dbReference type="SMART" id="SM00136">
    <property type="entry name" value="LamNT"/>
    <property type="match status" value="1"/>
</dbReference>
<feature type="domain" description="Laminin EGF-like" evidence="14">
    <location>
        <begin position="891"/>
        <end position="940"/>
    </location>
</feature>
<feature type="domain" description="Laminin EGF-like" evidence="14">
    <location>
        <begin position="999"/>
        <end position="1050"/>
    </location>
</feature>
<feature type="disulfide bond" evidence="12">
    <location>
        <begin position="1023"/>
        <end position="1032"/>
    </location>
</feature>
<dbReference type="FunFam" id="2.10.25.10:FF:000135">
    <property type="entry name" value="Laminin subunit beta 4"/>
    <property type="match status" value="2"/>
</dbReference>
<dbReference type="GO" id="GO:0007155">
    <property type="term" value="P:cell adhesion"/>
    <property type="evidence" value="ECO:0007669"/>
    <property type="project" value="UniProtKB-KW"/>
</dbReference>
<dbReference type="GO" id="GO:0009887">
    <property type="term" value="P:animal organ morphogenesis"/>
    <property type="evidence" value="ECO:0007669"/>
    <property type="project" value="TreeGrafter"/>
</dbReference>
<feature type="disulfide bond" evidence="12">
    <location>
        <begin position="866"/>
        <end position="875"/>
    </location>
</feature>
<dbReference type="GO" id="GO:0009888">
    <property type="term" value="P:tissue development"/>
    <property type="evidence" value="ECO:0007669"/>
    <property type="project" value="TreeGrafter"/>
</dbReference>
<comment type="subcellular location">
    <subcellularLocation>
        <location evidence="1">Secreted</location>
        <location evidence="1">Extracellular space</location>
        <location evidence="1">Extracellular matrix</location>
        <location evidence="1">Basement membrane</location>
    </subcellularLocation>
</comment>
<feature type="domain" description="Laminin EGF-like" evidence="14">
    <location>
        <begin position="1103"/>
        <end position="1152"/>
    </location>
</feature>
<feature type="disulfide bond" evidence="12">
    <location>
        <begin position="1153"/>
        <end position="1165"/>
    </location>
</feature>
<reference evidence="17" key="1">
    <citation type="journal article" date="2013" name="Genome Biol. Evol.">
        <title>Punctuated emergences of genetic and phenotypic innovations in eumetazoan, bilaterian, euteleostome, and hominidae ancestors.</title>
        <authorList>
            <person name="Wenger Y."/>
            <person name="Galliot B."/>
        </authorList>
    </citation>
    <scope>NUCLEOTIDE SEQUENCE</scope>
    <source>
        <tissue evidence="17">Whole animals</tissue>
    </source>
</reference>
<dbReference type="PANTHER" id="PTHR10574">
    <property type="entry name" value="NETRIN/LAMININ-RELATED"/>
    <property type="match status" value="1"/>
</dbReference>
<dbReference type="Pfam" id="PF00053">
    <property type="entry name" value="EGF_laminin"/>
    <property type="match status" value="11"/>
</dbReference>
<dbReference type="PROSITE" id="PS50027">
    <property type="entry name" value="EGF_LAM_2"/>
    <property type="match status" value="11"/>
</dbReference>
<keyword evidence="2" id="KW-0964">Secreted</keyword>
<organism evidence="17">
    <name type="scientific">Hydra vulgaris</name>
    <name type="common">Hydra</name>
    <name type="synonym">Hydra attenuata</name>
    <dbReference type="NCBI Taxonomy" id="6087"/>
    <lineage>
        <taxon>Eukaryota</taxon>
        <taxon>Metazoa</taxon>
        <taxon>Cnidaria</taxon>
        <taxon>Hydrozoa</taxon>
        <taxon>Hydroidolina</taxon>
        <taxon>Anthoathecata</taxon>
        <taxon>Aplanulata</taxon>
        <taxon>Hydridae</taxon>
        <taxon>Hydra</taxon>
    </lineage>
</organism>
<feature type="coiled-coil region" evidence="13">
    <location>
        <begin position="1204"/>
        <end position="1272"/>
    </location>
</feature>
<feature type="domain" description="Laminin EGF-like" evidence="14">
    <location>
        <begin position="941"/>
        <end position="998"/>
    </location>
</feature>
<dbReference type="InterPro" id="IPR013015">
    <property type="entry name" value="Laminin_IV_B"/>
</dbReference>
<dbReference type="FunFam" id="2.10.25.10:FF:000074">
    <property type="entry name" value="Laminin subunit alpha"/>
    <property type="match status" value="1"/>
</dbReference>
<keyword evidence="8 13" id="KW-0175">Coiled coil</keyword>
<dbReference type="InterPro" id="IPR002049">
    <property type="entry name" value="LE_dom"/>
</dbReference>
<feature type="disulfide bond" evidence="12">
    <location>
        <begin position="1174"/>
        <end position="1183"/>
    </location>
</feature>
<feature type="disulfide bond" evidence="12">
    <location>
        <begin position="452"/>
        <end position="461"/>
    </location>
</feature>
<feature type="disulfide bond" evidence="12">
    <location>
        <begin position="845"/>
        <end position="857"/>
    </location>
</feature>
<dbReference type="OrthoDB" id="5985440at2759"/>
<proteinExistence type="evidence at transcript level"/>
<dbReference type="PROSITE" id="PS51117">
    <property type="entry name" value="LAMININ_NTER"/>
    <property type="match status" value="1"/>
</dbReference>
<keyword evidence="9 12" id="KW-1015">Disulfide bond</keyword>
<gene>
    <name evidence="17" type="primary">LAMB2</name>
</gene>
<feature type="domain" description="Laminin EGF-like" evidence="14">
    <location>
        <begin position="1051"/>
        <end position="1102"/>
    </location>
</feature>
<keyword evidence="5" id="KW-0677">Repeat</keyword>
<feature type="disulfide bond" evidence="12">
    <location>
        <begin position="504"/>
        <end position="513"/>
    </location>
</feature>
<dbReference type="Gene3D" id="2.170.300.10">
    <property type="entry name" value="Tie2 ligand-binding domain superfamily"/>
    <property type="match status" value="1"/>
</dbReference>
<keyword evidence="6" id="KW-0084">Basement membrane</keyword>
<evidence type="ECO:0000256" key="3">
    <source>
        <dbReference type="ARBA" id="ARBA00022530"/>
    </source>
</evidence>
<dbReference type="FunFam" id="2.10.25.10:FF:000011">
    <property type="entry name" value="Cadherin EGF LAG seven-pass G-type receptor"/>
    <property type="match status" value="1"/>
</dbReference>
<feature type="disulfide bond" evidence="12">
    <location>
        <begin position="1075"/>
        <end position="1084"/>
    </location>
</feature>
<feature type="domain" description="Laminin EGF-like" evidence="14">
    <location>
        <begin position="482"/>
        <end position="532"/>
    </location>
</feature>
<dbReference type="GO" id="GO:0005604">
    <property type="term" value="C:basement membrane"/>
    <property type="evidence" value="ECO:0007669"/>
    <property type="project" value="UniProtKB-SubCell"/>
</dbReference>
<dbReference type="SMART" id="SM00180">
    <property type="entry name" value="EGF_Lam"/>
    <property type="match status" value="13"/>
</dbReference>
<dbReference type="InterPro" id="IPR000742">
    <property type="entry name" value="EGF"/>
</dbReference>
<feature type="disulfide bond" evidence="12">
    <location>
        <begin position="1103"/>
        <end position="1115"/>
    </location>
</feature>
<evidence type="ECO:0000256" key="4">
    <source>
        <dbReference type="ARBA" id="ARBA00022729"/>
    </source>
</evidence>
<feature type="disulfide bond" evidence="12">
    <location>
        <begin position="382"/>
        <end position="391"/>
    </location>
</feature>
<sequence length="1830" mass="203241">IKCPGKRNKMSWNDLEMSWNFTFKILWPPCQSLFFAKLCFGQEECLRGGCYPATGDLLVGRENRITATSTCGLKERTKYCIVSFLEKDEKCFWCHSTPEIESSGNRYKYSHLPKYMVTQVPADRLKGWWQAENGVENVTIQVDFEAEFVFTHLIMTFKTFRPKAMYIERSLDYGKTYSVYRYFAYNCAQSFPNIPTGTQHNIDDVVCEERYSKVEPSTLGEVVMKVLDPTVQKEQDPYSLSVQRLLKLTNLRIRFTELHTFGDIVLGNSGTKSTNYYYALYELVVRGSCSCYGHAEHCIPSPDAPTNVNMVHGMCNCTHNTQGKNCQECKDGYNDLPWQPSYKDKLSVCKKCNCNGHSDKCHFDIAVYNANGKTSGGVCDDCQHNTHGRQCEQCKPLYYRDPFKNIFDPDVCKQCDCDPSGSIGRGECETVSSVVKLGSEEHLSSIPGKCICKSNVEGKRCDQCKNGFWNLLESKSEGCQSCNCDERGSVEINKCDQQTGICRCKRNVQGFTCSKCMDGFWALGSTKEGCQKCGCDVGGSVSSVCDDISGSCQCKRNIIGRQCNLVQTGYYVEDLSHNKYEGEDSVPGEVDTPFNVRKIIVNEGDNITWTGEGGVGVKEGSVIEFSTVRVPSTGSYKIYIRYDAKNHGKWRDVVVTVKRKDGRELGGDGCAVINDNKVLYYPILSEFKMNEALTNDICFVKGVVYDVQVNFIKNLGEPDGETFVDSIVLIPNVDDFDVMEGQDGAYYKDLWEKNNCLDYYLNPVLEKQVPDVCKKIQFSISTQLNNGASSCDCDVQGTVSTGLSEKLTCESIGGQCPCKPGVIGRRCDRCKTGYYGFGSEGCKACNCSRVGSKNLLCDDFTGECLCKEGLEGRTCNSCPKNHFGFPDCKPCKCYGHSSTCDAATGVCNNCLHNTKGINCQLCKDGYYGNALLGTENACQRCQCPGGSSGNQFSNTCELRDVGKVFCTNCSEGFTGTQCEKCDNGYYGNPLIQGGTCKKCLCNGNINSASTPKCDSATGKCFNCLNNAFGDFCETCKPGFYGNASKQSCKACECNSLGTNNNTGGYCNSVSGQCPCLPNVVGMNCDKCADGFYEMIIGKGCRNCMCDLEGSLDGTCDKTNGQCKCRVGFGGQFCSECENYSWGMPKTIKGCKACNCNPAGSADLQCNRTSGVCKCKPNVVGEKCDMCAPRTSGKMPTCSNCHTCNDQWEDIINELEIKILNLKRLIGNVTFNASEISSYNQDIEELNDRLIDIENYMKNISLTAQEVDALRTKHTAFKLLLDGLALKADNLSVVVANNTQRLQYDNIELDMLELRMGSLKKDAKDFRENVTTLQEGNIEGGFNSTLDSQRRSREAQQLINVTDDIISKSKVTRRKIKNTIISPKNDKSFEKLDKDNNKLLDNLTEYISLLELKLKALNAILCGSKENTSCGCDRISCISCNCDGIRNMVDIAFTDAKQAAFVTEEKKVAVNHMVENLKVVQALALSSKEAASSASKSSNEAKRIAENAVNNITSLIQEILIFLNSSTNHPNISRALSLETIKLNISLTPDDVKELADQIRQVVTNLTDVDRILNESKKDYDRAIDLKNKAMDIKKYALYVVNKTQTVLDQLSEAALLQNYTASNISIGYIKHKEATDLIIEIEKLLAETEGALDVSLNKTNKLENKRKRILVMFEKNKQNLRKAEIEAENAKEVGQDVAESSEELSKNYQKADEKLKIKVNETKNLRDRVQALLDNAVKLFENADKQMKKIDILKTIYKKNQDLVEDLSKELRILEIKAKYTRDRLIVLDKWHGGCNPDLSVKVDPNLAGVKVQFIKDLKDAGGCDNNICQ</sequence>
<feature type="disulfide bond" evidence="12">
    <location>
        <begin position="969"/>
        <end position="978"/>
    </location>
</feature>